<dbReference type="GO" id="GO:0003677">
    <property type="term" value="F:DNA binding"/>
    <property type="evidence" value="ECO:0007669"/>
    <property type="project" value="InterPro"/>
</dbReference>
<accession>A0A7V2WU03</accession>
<comment type="caution">
    <text evidence="2">The sequence shown here is derived from an EMBL/GenBank/DDBJ whole genome shotgun (WGS) entry which is preliminary data.</text>
</comment>
<gene>
    <name evidence="2" type="ORF">ENJ51_00095</name>
</gene>
<dbReference type="Proteomes" id="UP000885750">
    <property type="component" value="Unassembled WGS sequence"/>
</dbReference>
<evidence type="ECO:0000313" key="2">
    <source>
        <dbReference type="EMBL" id="HFC91192.1"/>
    </source>
</evidence>
<feature type="domain" description="DNA-binding protein H-NS-like C-terminal" evidence="1">
    <location>
        <begin position="130"/>
        <end position="156"/>
    </location>
</feature>
<protein>
    <recommendedName>
        <fullName evidence="1">DNA-binding protein H-NS-like C-terminal domain-containing protein</fullName>
    </recommendedName>
</protein>
<dbReference type="SUPFAM" id="SSF81273">
    <property type="entry name" value="H-NS histone-like proteins"/>
    <property type="match status" value="1"/>
</dbReference>
<sequence>MATVKSFRLKGYVNDALCLSVDMRINSFKLAEKRFRARYEGVLVGSWRIDVLLDNKQVHSFMLNQLELFQPNKRNKLAPKEEQTSSLSGVNPCIRAGRLAMIVLERVYSDGMLPLVKYGKQVIAIKYLHNHDSWHGRGRKPKWFVEYQKSGKLLSDISINLKDCDY</sequence>
<dbReference type="Pfam" id="PF00816">
    <property type="entry name" value="Histone_HNS"/>
    <property type="match status" value="1"/>
</dbReference>
<name>A0A7V2WU03_LEUMU</name>
<dbReference type="AlphaFoldDB" id="A0A7V2WU03"/>
<dbReference type="Gene3D" id="4.10.430.10">
    <property type="entry name" value="Histone-like protein H-NS, C-terminal domain"/>
    <property type="match status" value="1"/>
</dbReference>
<dbReference type="InterPro" id="IPR037150">
    <property type="entry name" value="H-NS_C_dom_sf"/>
</dbReference>
<dbReference type="InterPro" id="IPR027444">
    <property type="entry name" value="H-NS_C_dom"/>
</dbReference>
<proteinExistence type="predicted"/>
<evidence type="ECO:0000259" key="1">
    <source>
        <dbReference type="Pfam" id="PF00816"/>
    </source>
</evidence>
<reference evidence="2" key="1">
    <citation type="journal article" date="2020" name="mSystems">
        <title>Genome- and Community-Level Interaction Insights into Carbon Utilization and Element Cycling Functions of Hydrothermarchaeota in Hydrothermal Sediment.</title>
        <authorList>
            <person name="Zhou Z."/>
            <person name="Liu Y."/>
            <person name="Xu W."/>
            <person name="Pan J."/>
            <person name="Luo Z.H."/>
            <person name="Li M."/>
        </authorList>
    </citation>
    <scope>NUCLEOTIDE SEQUENCE [LARGE SCALE GENOMIC DNA]</scope>
    <source>
        <strain evidence="2">HyVt-493</strain>
    </source>
</reference>
<dbReference type="EMBL" id="DRMS01000003">
    <property type="protein sequence ID" value="HFC91192.1"/>
    <property type="molecule type" value="Genomic_DNA"/>
</dbReference>
<organism evidence="2">
    <name type="scientific">Leucothrix mucor</name>
    <dbReference type="NCBI Taxonomy" id="45248"/>
    <lineage>
        <taxon>Bacteria</taxon>
        <taxon>Pseudomonadati</taxon>
        <taxon>Pseudomonadota</taxon>
        <taxon>Gammaproteobacteria</taxon>
        <taxon>Thiotrichales</taxon>
        <taxon>Thiotrichaceae</taxon>
        <taxon>Leucothrix</taxon>
    </lineage>
</organism>